<evidence type="ECO:0000313" key="3">
    <source>
        <dbReference type="Proteomes" id="UP000249873"/>
    </source>
</evidence>
<reference evidence="2 3" key="1">
    <citation type="submission" date="2018-05" db="EMBL/GenBank/DDBJ databases">
        <title>Complete genome sequence of Arcticibacterium luteifluviistationis SM1504T, a cytophagaceae bacterium isolated from Arctic surface seawater.</title>
        <authorList>
            <person name="Li Y."/>
            <person name="Qin Q.-L."/>
        </authorList>
    </citation>
    <scope>NUCLEOTIDE SEQUENCE [LARGE SCALE GENOMIC DNA]</scope>
    <source>
        <strain evidence="2 3">SM1504</strain>
    </source>
</reference>
<feature type="transmembrane region" description="Helical" evidence="1">
    <location>
        <begin position="177"/>
        <end position="197"/>
    </location>
</feature>
<sequence length="242" mass="28632">MKLTKPQIEAIELYLLDWGLEYQDFYDEVLDHFVSRIEDCLENYESFEEAFMEVKNDFAGRSFKHYRGLKAFEMEYAENIKKELKKSFLKKMLLQLTSFRLVFWLLALFLVYQFFESSNEIFLWPLMLTFGGLYVSPIFLIGFEDLFKKSSRWLSSEETELGKRKKHSLFKKTHQRILMQSSLGFFLVCNLIFQSWNTFSNGESQVLKVLVFTVAAIGFSVTWAQFEIAIEEYRGSKSISLK</sequence>
<name>A0A2Z4GE27_9BACT</name>
<dbReference type="KEGG" id="als:DJ013_14115"/>
<gene>
    <name evidence="2" type="ORF">DJ013_14115</name>
</gene>
<accession>A0A2Z4GE27</accession>
<feature type="transmembrane region" description="Helical" evidence="1">
    <location>
        <begin position="92"/>
        <end position="115"/>
    </location>
</feature>
<dbReference type="RefSeq" id="WP_111372476.1">
    <property type="nucleotide sequence ID" value="NZ_CP029480.1"/>
</dbReference>
<organism evidence="2 3">
    <name type="scientific">Arcticibacterium luteifluviistationis</name>
    <dbReference type="NCBI Taxonomy" id="1784714"/>
    <lineage>
        <taxon>Bacteria</taxon>
        <taxon>Pseudomonadati</taxon>
        <taxon>Bacteroidota</taxon>
        <taxon>Cytophagia</taxon>
        <taxon>Cytophagales</taxon>
        <taxon>Leadbetterellaceae</taxon>
        <taxon>Arcticibacterium</taxon>
    </lineage>
</organism>
<keyword evidence="1" id="KW-0472">Membrane</keyword>
<proteinExistence type="predicted"/>
<feature type="transmembrane region" description="Helical" evidence="1">
    <location>
        <begin position="209"/>
        <end position="230"/>
    </location>
</feature>
<evidence type="ECO:0000256" key="1">
    <source>
        <dbReference type="SAM" id="Phobius"/>
    </source>
</evidence>
<keyword evidence="3" id="KW-1185">Reference proteome</keyword>
<keyword evidence="1" id="KW-0812">Transmembrane</keyword>
<evidence type="ECO:0000313" key="2">
    <source>
        <dbReference type="EMBL" id="AWV99238.1"/>
    </source>
</evidence>
<dbReference type="Proteomes" id="UP000249873">
    <property type="component" value="Chromosome"/>
</dbReference>
<dbReference type="OrthoDB" id="949461at2"/>
<protein>
    <submittedName>
        <fullName evidence="2">Uncharacterized protein</fullName>
    </submittedName>
</protein>
<dbReference type="EMBL" id="CP029480">
    <property type="protein sequence ID" value="AWV99238.1"/>
    <property type="molecule type" value="Genomic_DNA"/>
</dbReference>
<dbReference type="AlphaFoldDB" id="A0A2Z4GE27"/>
<keyword evidence="1" id="KW-1133">Transmembrane helix</keyword>
<feature type="transmembrane region" description="Helical" evidence="1">
    <location>
        <begin position="121"/>
        <end position="143"/>
    </location>
</feature>